<organism evidence="5">
    <name type="scientific">Amorphochlora amoebiformis</name>
    <dbReference type="NCBI Taxonomy" id="1561963"/>
    <lineage>
        <taxon>Eukaryota</taxon>
        <taxon>Sar</taxon>
        <taxon>Rhizaria</taxon>
        <taxon>Cercozoa</taxon>
        <taxon>Chlorarachniophyceae</taxon>
        <taxon>Amorphochlora</taxon>
    </lineage>
</organism>
<keyword evidence="1" id="KW-0677">Repeat</keyword>
<gene>
    <name evidence="5" type="ORF">LAMO00422_LOCUS1545</name>
</gene>
<accession>A0A7S0GQD9</accession>
<feature type="chain" id="PRO_5031236413" description="SMP-30/Gluconolactonase/LRE-like region domain-containing protein" evidence="4">
    <location>
        <begin position="18"/>
        <end position="636"/>
    </location>
</feature>
<evidence type="ECO:0000256" key="1">
    <source>
        <dbReference type="ARBA" id="ARBA00022737"/>
    </source>
</evidence>
<dbReference type="PANTHER" id="PTHR46388">
    <property type="entry name" value="NHL REPEAT-CONTAINING PROTEIN 2"/>
    <property type="match status" value="1"/>
</dbReference>
<dbReference type="Gene3D" id="2.120.10.30">
    <property type="entry name" value="TolB, C-terminal domain"/>
    <property type="match status" value="3"/>
</dbReference>
<evidence type="ECO:0008006" key="6">
    <source>
        <dbReference type="Google" id="ProtNLM"/>
    </source>
</evidence>
<evidence type="ECO:0000256" key="3">
    <source>
        <dbReference type="SAM" id="MobiDB-lite"/>
    </source>
</evidence>
<reference evidence="5" key="1">
    <citation type="submission" date="2021-01" db="EMBL/GenBank/DDBJ databases">
        <authorList>
            <person name="Corre E."/>
            <person name="Pelletier E."/>
            <person name="Niang G."/>
            <person name="Scheremetjew M."/>
            <person name="Finn R."/>
            <person name="Kale V."/>
            <person name="Holt S."/>
            <person name="Cochrane G."/>
            <person name="Meng A."/>
            <person name="Brown T."/>
            <person name="Cohen L."/>
        </authorList>
    </citation>
    <scope>NUCLEOTIDE SEQUENCE</scope>
    <source>
        <strain evidence="5">CCMP2058</strain>
    </source>
</reference>
<dbReference type="InterPro" id="IPR011042">
    <property type="entry name" value="6-blade_b-propeller_TolB-like"/>
</dbReference>
<dbReference type="PROSITE" id="PS51125">
    <property type="entry name" value="NHL"/>
    <property type="match status" value="1"/>
</dbReference>
<keyword evidence="4" id="KW-0732">Signal</keyword>
<sequence length="636" mass="71352">MLRFVLFLVHTSPSTHAGHPIRRLVRTRPSSHCRDISGVFRLRGGAEKLEETVRAKRKAPTTGVHIGPRLYNVTTFAGTWYSDNHDGAATRAGFVMPSGLAFGPDGCMYISDVADNRIRKITPNGRTVQFAGRGDIREAYLPEDGTQEVIYDDDGIVYVDCFADGYSYDAKFNRPQAIAINSKGWVYVADVGNRAIRVIKPSKFDMWPVKIFAGADKRGIYLPRNQSSLLSNPIDILVDREDNVYVADSDAAKVRKYSMLGDDIGNYGKILQNMTEDYYARAKDGFLPGQDGYMARTPEDAEAMARGEINSSVVHPDVYWRLFNASSHPNITEIFASPTAGPTRPRKPYIHELWKPSRKKEEEDEGGAPDIIEIEATLPPTSPPTDTEFYPSPSFRGRKIGFFFQNGPLGVGYYPDEGGVPKGRMPQQGVPQGRRHVEEGLAWESQPGEWDDIEEMRRADKEAKAAIEYLERTGKIPEYLIPEPSTPSEEPPFDERYEEERKKRDPLGVFPDFNRLNSRKGATKQLRDILMAERPLGGHRDGPLSVAKFQYPRALAMNSKGVIYVADPPYLFDGRYHWIRTISPDGIVNTFAGGISGYQDGKASNARFFGLTSMTFDRNDTLPHSPTIWRSQWSSD</sequence>
<dbReference type="InterPro" id="IPR001258">
    <property type="entry name" value="NHL_repeat"/>
</dbReference>
<evidence type="ECO:0000256" key="4">
    <source>
        <dbReference type="SAM" id="SignalP"/>
    </source>
</evidence>
<dbReference type="EMBL" id="HBEM01002151">
    <property type="protein sequence ID" value="CAD8431159.1"/>
    <property type="molecule type" value="Transcribed_RNA"/>
</dbReference>
<feature type="repeat" description="NHL" evidence="2">
    <location>
        <begin position="172"/>
        <end position="202"/>
    </location>
</feature>
<name>A0A7S0GQD9_9EUKA</name>
<dbReference type="PANTHER" id="PTHR46388:SF2">
    <property type="entry name" value="NHL REPEAT-CONTAINING PROTEIN 2"/>
    <property type="match status" value="1"/>
</dbReference>
<proteinExistence type="predicted"/>
<protein>
    <recommendedName>
        <fullName evidence="6">SMP-30/Gluconolactonase/LRE-like region domain-containing protein</fullName>
    </recommendedName>
</protein>
<dbReference type="AlphaFoldDB" id="A0A7S0GQD9"/>
<dbReference type="SUPFAM" id="SSF101898">
    <property type="entry name" value="NHL repeat"/>
    <property type="match status" value="1"/>
</dbReference>
<evidence type="ECO:0000313" key="5">
    <source>
        <dbReference type="EMBL" id="CAD8431159.1"/>
    </source>
</evidence>
<feature type="region of interest" description="Disordered" evidence="3">
    <location>
        <begin position="479"/>
        <end position="501"/>
    </location>
</feature>
<feature type="signal peptide" evidence="4">
    <location>
        <begin position="1"/>
        <end position="17"/>
    </location>
</feature>
<evidence type="ECO:0000256" key="2">
    <source>
        <dbReference type="PROSITE-ProRule" id="PRU00504"/>
    </source>
</evidence>